<protein>
    <submittedName>
        <fullName evidence="2">Uncharacterized protein</fullName>
    </submittedName>
</protein>
<keyword evidence="3" id="KW-1185">Reference proteome</keyword>
<name>A0A9W9T0Q9_9EURO</name>
<reference evidence="2" key="2">
    <citation type="journal article" date="2023" name="IMA Fungus">
        <title>Comparative genomic study of the Penicillium genus elucidates a diverse pangenome and 15 lateral gene transfer events.</title>
        <authorList>
            <person name="Petersen C."/>
            <person name="Sorensen T."/>
            <person name="Nielsen M.R."/>
            <person name="Sondergaard T.E."/>
            <person name="Sorensen J.L."/>
            <person name="Fitzpatrick D.A."/>
            <person name="Frisvad J.C."/>
            <person name="Nielsen K.L."/>
        </authorList>
    </citation>
    <scope>NUCLEOTIDE SEQUENCE</scope>
    <source>
        <strain evidence="2">IBT 16849</strain>
    </source>
</reference>
<evidence type="ECO:0000256" key="1">
    <source>
        <dbReference type="SAM" id="Phobius"/>
    </source>
</evidence>
<keyword evidence="1" id="KW-0472">Membrane</keyword>
<organism evidence="2 3">
    <name type="scientific">Penicillium cf. griseofulvum</name>
    <dbReference type="NCBI Taxonomy" id="2972120"/>
    <lineage>
        <taxon>Eukaryota</taxon>
        <taxon>Fungi</taxon>
        <taxon>Dikarya</taxon>
        <taxon>Ascomycota</taxon>
        <taxon>Pezizomycotina</taxon>
        <taxon>Eurotiomycetes</taxon>
        <taxon>Eurotiomycetidae</taxon>
        <taxon>Eurotiales</taxon>
        <taxon>Aspergillaceae</taxon>
        <taxon>Penicillium</taxon>
    </lineage>
</organism>
<evidence type="ECO:0000313" key="2">
    <source>
        <dbReference type="EMBL" id="KAJ5205159.1"/>
    </source>
</evidence>
<keyword evidence="1" id="KW-1133">Transmembrane helix</keyword>
<dbReference type="Proteomes" id="UP001150879">
    <property type="component" value="Unassembled WGS sequence"/>
</dbReference>
<dbReference type="EMBL" id="JAPQKP010000002">
    <property type="protein sequence ID" value="KAJ5205159.1"/>
    <property type="molecule type" value="Genomic_DNA"/>
</dbReference>
<dbReference type="OrthoDB" id="4682787at2759"/>
<accession>A0A9W9T0Q9</accession>
<comment type="caution">
    <text evidence="2">The sequence shown here is derived from an EMBL/GenBank/DDBJ whole genome shotgun (WGS) entry which is preliminary data.</text>
</comment>
<feature type="transmembrane region" description="Helical" evidence="1">
    <location>
        <begin position="47"/>
        <end position="64"/>
    </location>
</feature>
<reference evidence="2" key="1">
    <citation type="submission" date="2022-11" db="EMBL/GenBank/DDBJ databases">
        <authorList>
            <person name="Petersen C."/>
        </authorList>
    </citation>
    <scope>NUCLEOTIDE SEQUENCE</scope>
    <source>
        <strain evidence="2">IBT 16849</strain>
    </source>
</reference>
<sequence length="81" mass="9453">MDLDGQPFYCLGNDRHHLLVLASSISAVLLSQLPLSPFCSDCAAVDFYFALLPWIFIWNLNMNFKEKMSLYYKCFDTIYSW</sequence>
<keyword evidence="1" id="KW-0812">Transmembrane</keyword>
<proteinExistence type="predicted"/>
<evidence type="ECO:0000313" key="3">
    <source>
        <dbReference type="Proteomes" id="UP001150879"/>
    </source>
</evidence>
<dbReference type="AlphaFoldDB" id="A0A9W9T0Q9"/>
<gene>
    <name evidence="2" type="ORF">N7472_001607</name>
</gene>